<dbReference type="GO" id="GO:0008270">
    <property type="term" value="F:zinc ion binding"/>
    <property type="evidence" value="ECO:0007669"/>
    <property type="project" value="UniProtKB-KW"/>
</dbReference>
<accession>A0A9N7MNU2</accession>
<dbReference type="GO" id="GO:0003676">
    <property type="term" value="F:nucleic acid binding"/>
    <property type="evidence" value="ECO:0007669"/>
    <property type="project" value="InterPro"/>
</dbReference>
<sequence length="349" mass="39352">MRKARIREAQLAQAEMAKRLALIVPSVPSGHQSVDGVAARSTWWSTPVTQRSANTIQGYRVALDQLRVDQESGGVEILKKDILYSEEECGRSLFGKVIRDRRDTLLGIKRTMSSIWRINQRMEVRELESNFFQFIFSSGEHKRKVGAGVKNVSVCKVGGETGSYIKLLASIDIKEPIPRCTFVKLDNQRIMVYIWYEKLVNLCYYCGHIGHVDRNCSMRLRDIKSKNLQEGQYGEWLKVGENIYGSKYSCKSDLAQKEREEPLPTSNNESYATTSTARHPHPTEVPNARNGGDTPLMDTPKEGSSPKTLDIVSSPGNEEGKGDSVEESEEVMEVQNTLQSQMVLFQKLL</sequence>
<evidence type="ECO:0000259" key="3">
    <source>
        <dbReference type="PROSITE" id="PS50158"/>
    </source>
</evidence>
<dbReference type="InterPro" id="IPR025836">
    <property type="entry name" value="Zn_knuckle_CX2CX4HX4C"/>
</dbReference>
<evidence type="ECO:0000313" key="5">
    <source>
        <dbReference type="Proteomes" id="UP001153555"/>
    </source>
</evidence>
<dbReference type="PANTHER" id="PTHR31286">
    <property type="entry name" value="GLYCINE-RICH CELL WALL STRUCTURAL PROTEIN 1.8-LIKE"/>
    <property type="match status" value="1"/>
</dbReference>
<proteinExistence type="predicted"/>
<feature type="domain" description="CCHC-type" evidence="3">
    <location>
        <begin position="203"/>
        <end position="216"/>
    </location>
</feature>
<dbReference type="InterPro" id="IPR040256">
    <property type="entry name" value="At4g02000-like"/>
</dbReference>
<evidence type="ECO:0000256" key="2">
    <source>
        <dbReference type="SAM" id="MobiDB-lite"/>
    </source>
</evidence>
<dbReference type="PANTHER" id="PTHR31286:SF167">
    <property type="entry name" value="OS09G0268800 PROTEIN"/>
    <property type="match status" value="1"/>
</dbReference>
<organism evidence="4 5">
    <name type="scientific">Striga hermonthica</name>
    <name type="common">Purple witchweed</name>
    <name type="synonym">Buchnera hermonthica</name>
    <dbReference type="NCBI Taxonomy" id="68872"/>
    <lineage>
        <taxon>Eukaryota</taxon>
        <taxon>Viridiplantae</taxon>
        <taxon>Streptophyta</taxon>
        <taxon>Embryophyta</taxon>
        <taxon>Tracheophyta</taxon>
        <taxon>Spermatophyta</taxon>
        <taxon>Magnoliopsida</taxon>
        <taxon>eudicotyledons</taxon>
        <taxon>Gunneridae</taxon>
        <taxon>Pentapetalae</taxon>
        <taxon>asterids</taxon>
        <taxon>lamiids</taxon>
        <taxon>Lamiales</taxon>
        <taxon>Orobanchaceae</taxon>
        <taxon>Buchnereae</taxon>
        <taxon>Striga</taxon>
    </lineage>
</organism>
<keyword evidence="1" id="KW-0862">Zinc</keyword>
<dbReference type="InterPro" id="IPR001878">
    <property type="entry name" value="Znf_CCHC"/>
</dbReference>
<feature type="region of interest" description="Disordered" evidence="2">
    <location>
        <begin position="255"/>
        <end position="331"/>
    </location>
</feature>
<dbReference type="AlphaFoldDB" id="A0A9N7MNU2"/>
<evidence type="ECO:0000256" key="1">
    <source>
        <dbReference type="PROSITE-ProRule" id="PRU00047"/>
    </source>
</evidence>
<feature type="compositionally biased region" description="Polar residues" evidence="2">
    <location>
        <begin position="264"/>
        <end position="277"/>
    </location>
</feature>
<reference evidence="4" key="1">
    <citation type="submission" date="2019-12" db="EMBL/GenBank/DDBJ databases">
        <authorList>
            <person name="Scholes J."/>
        </authorList>
    </citation>
    <scope>NUCLEOTIDE SEQUENCE</scope>
</reference>
<dbReference type="InterPro" id="IPR025558">
    <property type="entry name" value="DUF4283"/>
</dbReference>
<gene>
    <name evidence="4" type="ORF">SHERM_11250</name>
</gene>
<evidence type="ECO:0000313" key="4">
    <source>
        <dbReference type="EMBL" id="CAA0809044.1"/>
    </source>
</evidence>
<dbReference type="OrthoDB" id="1750606at2759"/>
<name>A0A9N7MNU2_STRHE</name>
<protein>
    <recommendedName>
        <fullName evidence="3">CCHC-type domain-containing protein</fullName>
    </recommendedName>
</protein>
<dbReference type="Pfam" id="PF14111">
    <property type="entry name" value="DUF4283"/>
    <property type="match status" value="1"/>
</dbReference>
<comment type="caution">
    <text evidence="4">The sequence shown here is derived from an EMBL/GenBank/DDBJ whole genome shotgun (WGS) entry which is preliminary data.</text>
</comment>
<keyword evidence="1" id="KW-0479">Metal-binding</keyword>
<keyword evidence="5" id="KW-1185">Reference proteome</keyword>
<keyword evidence="1" id="KW-0863">Zinc-finger</keyword>
<dbReference type="Pfam" id="PF14392">
    <property type="entry name" value="zf-CCHC_4"/>
    <property type="match status" value="1"/>
</dbReference>
<dbReference type="Proteomes" id="UP001153555">
    <property type="component" value="Unassembled WGS sequence"/>
</dbReference>
<dbReference type="PROSITE" id="PS50158">
    <property type="entry name" value="ZF_CCHC"/>
    <property type="match status" value="1"/>
</dbReference>
<dbReference type="EMBL" id="CACSLK010003174">
    <property type="protein sequence ID" value="CAA0809044.1"/>
    <property type="molecule type" value="Genomic_DNA"/>
</dbReference>